<comment type="caution">
    <text evidence="1">The sequence shown here is derived from an EMBL/GenBank/DDBJ whole genome shotgun (WGS) entry which is preliminary data.</text>
</comment>
<proteinExistence type="predicted"/>
<dbReference type="NCBIfam" id="NF006160">
    <property type="entry name" value="PRK08304.1"/>
    <property type="match status" value="1"/>
</dbReference>
<dbReference type="InterPro" id="IPR010894">
    <property type="entry name" value="SpoVAD"/>
</dbReference>
<organism evidence="1 2">
    <name type="scientific">Shouchella xiaoxiensis</name>
    <dbReference type="NCBI Taxonomy" id="766895"/>
    <lineage>
        <taxon>Bacteria</taxon>
        <taxon>Bacillati</taxon>
        <taxon>Bacillota</taxon>
        <taxon>Bacilli</taxon>
        <taxon>Bacillales</taxon>
        <taxon>Bacillaceae</taxon>
        <taxon>Shouchella</taxon>
    </lineage>
</organism>
<evidence type="ECO:0000313" key="2">
    <source>
        <dbReference type="Proteomes" id="UP001179280"/>
    </source>
</evidence>
<reference evidence="1" key="1">
    <citation type="submission" date="2021-01" db="EMBL/GenBank/DDBJ databases">
        <title>Genomic Encyclopedia of Type Strains, Phase IV (KMG-IV): sequencing the most valuable type-strain genomes for metagenomic binning, comparative biology and taxonomic classification.</title>
        <authorList>
            <person name="Goeker M."/>
        </authorList>
    </citation>
    <scope>NUCLEOTIDE SEQUENCE</scope>
    <source>
        <strain evidence="1">DSM 21943</strain>
    </source>
</reference>
<dbReference type="Pfam" id="PF07451">
    <property type="entry name" value="SpoVAD"/>
    <property type="match status" value="1"/>
</dbReference>
<accession>A0ABS2SUS4</accession>
<evidence type="ECO:0000313" key="1">
    <source>
        <dbReference type="EMBL" id="MBM7838224.1"/>
    </source>
</evidence>
<dbReference type="PIRSF" id="PIRSF011570">
    <property type="entry name" value="SpoVAD"/>
    <property type="match status" value="1"/>
</dbReference>
<gene>
    <name evidence="1" type="ORF">JOC54_001455</name>
</gene>
<dbReference type="Gene3D" id="3.40.47.40">
    <property type="entry name" value="Stage V sporulation protein AD"/>
    <property type="match status" value="1"/>
</dbReference>
<dbReference type="EMBL" id="JAFBCV010000003">
    <property type="protein sequence ID" value="MBM7838224.1"/>
    <property type="molecule type" value="Genomic_DNA"/>
</dbReference>
<dbReference type="NCBIfam" id="TIGR02845">
    <property type="entry name" value="spore_V_AD"/>
    <property type="match status" value="1"/>
</dbReference>
<name>A0ABS2SUS4_9BACI</name>
<dbReference type="Proteomes" id="UP001179280">
    <property type="component" value="Unassembled WGS sequence"/>
</dbReference>
<keyword evidence="2" id="KW-1185">Reference proteome</keyword>
<dbReference type="InterPro" id="IPR016039">
    <property type="entry name" value="Thiolase-like"/>
</dbReference>
<dbReference type="SUPFAM" id="SSF53901">
    <property type="entry name" value="Thiolase-like"/>
    <property type="match status" value="1"/>
</dbReference>
<dbReference type="InterPro" id="IPR038369">
    <property type="entry name" value="SpoVAD_sf"/>
</dbReference>
<protein>
    <submittedName>
        <fullName evidence="1">Stage V sporulation protein AD</fullName>
    </submittedName>
</protein>
<sequence>MGLMHRVLHFSEPVYVESSGTAVGPKEGRGPLGRSFDYHYDDLRCGEKSWELAEQALMRMAVKQCLEKKHITADAIDLFIAGDLNNQTTVSSYVATELKLPFLGSYSACATSIETLLLGSVWINGGFADRVLCAASSHYGVCEKQFRYPTEFAFQKQENAQTTVTGAGALVLSKRKSPIQVTGATIGRVVDFGLSNPHQLGAAMAPAAAETTMAFLNKTDQSVNDFDLIVTGDLGKSGSEIFRKLLREQDVLLSKGYEDCGVMIYGNDQKAFAGGSGAGCSASVIFGHIMNEMLAGSLKKVMVIATGALLSSITVQQKKTIPAIAHAIVLERRKL</sequence>
<dbReference type="RefSeq" id="WP_204465354.1">
    <property type="nucleotide sequence ID" value="NZ_JAFBCV010000003.1"/>
</dbReference>